<dbReference type="PANTHER" id="PTHR15598">
    <property type="entry name" value="ENHANCER OF MRNA-DECAPPING PROTEIN 4"/>
    <property type="match status" value="1"/>
</dbReference>
<dbReference type="Gene3D" id="2.130.10.10">
    <property type="entry name" value="YVTN repeat-like/Quinoprotein amine dehydrogenase"/>
    <property type="match status" value="1"/>
</dbReference>
<keyword evidence="4" id="KW-0853">WD repeat</keyword>
<proteinExistence type="inferred from homology"/>
<feature type="compositionally biased region" description="Basic and acidic residues" evidence="7">
    <location>
        <begin position="1404"/>
        <end position="1418"/>
    </location>
</feature>
<dbReference type="InterPro" id="IPR015943">
    <property type="entry name" value="WD40/YVTN_repeat-like_dom_sf"/>
</dbReference>
<evidence type="ECO:0000259" key="8">
    <source>
        <dbReference type="Pfam" id="PF24106"/>
    </source>
</evidence>
<dbReference type="EMBL" id="JAVRRR010000280">
    <property type="protein sequence ID" value="KAK5143796.1"/>
    <property type="molecule type" value="Genomic_DNA"/>
</dbReference>
<keyword evidence="5" id="KW-0677">Repeat</keyword>
<feature type="coiled-coil region" evidence="6">
    <location>
        <begin position="1350"/>
        <end position="1384"/>
    </location>
</feature>
<evidence type="ECO:0000256" key="2">
    <source>
        <dbReference type="ARBA" id="ARBA00009639"/>
    </source>
</evidence>
<accession>A0ABR0L5E4</accession>
<evidence type="ECO:0000256" key="1">
    <source>
        <dbReference type="ARBA" id="ARBA00004201"/>
    </source>
</evidence>
<evidence type="ECO:0000256" key="6">
    <source>
        <dbReference type="SAM" id="Coils"/>
    </source>
</evidence>
<dbReference type="SUPFAM" id="SSF50978">
    <property type="entry name" value="WD40 repeat-like"/>
    <property type="match status" value="1"/>
</dbReference>
<evidence type="ECO:0000256" key="5">
    <source>
        <dbReference type="ARBA" id="ARBA00022737"/>
    </source>
</evidence>
<feature type="region of interest" description="Disordered" evidence="7">
    <location>
        <begin position="372"/>
        <end position="414"/>
    </location>
</feature>
<reference evidence="9 10" key="1">
    <citation type="submission" date="2023-08" db="EMBL/GenBank/DDBJ databases">
        <title>Black Yeasts Isolated from many extreme environments.</title>
        <authorList>
            <person name="Coleine C."/>
            <person name="Stajich J.E."/>
            <person name="Selbmann L."/>
        </authorList>
    </citation>
    <scope>NUCLEOTIDE SEQUENCE [LARGE SCALE GENOMIC DNA]</scope>
    <source>
        <strain evidence="9 10">CCFEE 5386</strain>
    </source>
</reference>
<feature type="region of interest" description="Disordered" evidence="7">
    <location>
        <begin position="1155"/>
        <end position="1197"/>
    </location>
</feature>
<keyword evidence="3" id="KW-0963">Cytoplasm</keyword>
<feature type="region of interest" description="Disordered" evidence="7">
    <location>
        <begin position="207"/>
        <end position="271"/>
    </location>
</feature>
<dbReference type="Pfam" id="PF24106">
    <property type="entry name" value="Beta-prop_EDC4L"/>
    <property type="match status" value="1"/>
</dbReference>
<name>A0ABR0L5E4_9PEZI</name>
<feature type="region of interest" description="Disordered" evidence="7">
    <location>
        <begin position="1404"/>
        <end position="1445"/>
    </location>
</feature>
<feature type="domain" description="EDC4-like protein pdc1 beta-propeller" evidence="8">
    <location>
        <begin position="587"/>
        <end position="927"/>
    </location>
</feature>
<feature type="compositionally biased region" description="Low complexity" evidence="7">
    <location>
        <begin position="1052"/>
        <end position="1069"/>
    </location>
</feature>
<comment type="caution">
    <text evidence="9">The sequence shown here is derived from an EMBL/GenBank/DDBJ whole genome shotgun (WGS) entry which is preliminary data.</text>
</comment>
<evidence type="ECO:0000256" key="3">
    <source>
        <dbReference type="ARBA" id="ARBA00022490"/>
    </source>
</evidence>
<dbReference type="Proteomes" id="UP001308179">
    <property type="component" value="Unassembled WGS sequence"/>
</dbReference>
<evidence type="ECO:0000256" key="7">
    <source>
        <dbReference type="SAM" id="MobiDB-lite"/>
    </source>
</evidence>
<gene>
    <name evidence="9" type="ORF">LTR32_004150</name>
</gene>
<dbReference type="InterPro" id="IPR036322">
    <property type="entry name" value="WD40_repeat_dom_sf"/>
</dbReference>
<feature type="compositionally biased region" description="Low complexity" evidence="7">
    <location>
        <begin position="207"/>
        <end position="235"/>
    </location>
</feature>
<feature type="region of interest" description="Disordered" evidence="7">
    <location>
        <begin position="1047"/>
        <end position="1139"/>
    </location>
</feature>
<dbReference type="InterPro" id="IPR045152">
    <property type="entry name" value="EDC4-like"/>
</dbReference>
<feature type="region of interest" description="Disordered" evidence="7">
    <location>
        <begin position="452"/>
        <end position="486"/>
    </location>
</feature>
<protein>
    <recommendedName>
        <fullName evidence="8">EDC4-like protein pdc1 beta-propeller domain-containing protein</fullName>
    </recommendedName>
</protein>
<dbReference type="PANTHER" id="PTHR15598:SF5">
    <property type="entry name" value="ENHANCER OF MRNA-DECAPPING PROTEIN 4"/>
    <property type="match status" value="1"/>
</dbReference>
<feature type="compositionally biased region" description="Low complexity" evidence="7">
    <location>
        <begin position="1173"/>
        <end position="1194"/>
    </location>
</feature>
<feature type="compositionally biased region" description="Polar residues" evidence="7">
    <location>
        <begin position="236"/>
        <end position="247"/>
    </location>
</feature>
<feature type="compositionally biased region" description="Basic and acidic residues" evidence="7">
    <location>
        <begin position="1070"/>
        <end position="1081"/>
    </location>
</feature>
<keyword evidence="6" id="KW-0175">Coiled coil</keyword>
<feature type="region of interest" description="Disordered" evidence="7">
    <location>
        <begin position="288"/>
        <end position="322"/>
    </location>
</feature>
<feature type="region of interest" description="Disordered" evidence="7">
    <location>
        <begin position="501"/>
        <end position="551"/>
    </location>
</feature>
<evidence type="ECO:0000256" key="4">
    <source>
        <dbReference type="ARBA" id="ARBA00022574"/>
    </source>
</evidence>
<organism evidence="9 10">
    <name type="scientific">Rachicladosporium monterosium</name>
    <dbReference type="NCBI Taxonomy" id="1507873"/>
    <lineage>
        <taxon>Eukaryota</taxon>
        <taxon>Fungi</taxon>
        <taxon>Dikarya</taxon>
        <taxon>Ascomycota</taxon>
        <taxon>Pezizomycotina</taxon>
        <taxon>Dothideomycetes</taxon>
        <taxon>Dothideomycetidae</taxon>
        <taxon>Cladosporiales</taxon>
        <taxon>Cladosporiaceae</taxon>
        <taxon>Rachicladosporium</taxon>
    </lineage>
</organism>
<evidence type="ECO:0000313" key="10">
    <source>
        <dbReference type="Proteomes" id="UP001308179"/>
    </source>
</evidence>
<dbReference type="InterPro" id="IPR055393">
    <property type="entry name" value="Beta-prop_EDC4L"/>
</dbReference>
<sequence length="1591" mass="171851">MSAPIARRAPKPSIDLLDPANQAGLQSLLTKIYRKPVELQITKIRRPHLDPSILSAYVSQRLLDRSFGPRRVIRDAAWKAQLPTPRSVVELQQAKQQRGAMVASRTLERSSAFGPLRSSTGLILQKLRLSQVSSVRVQAAGRLSARITANQSQKKIARRGANGKGPGYMIRGFRKGHVGVGAVNIFLDVEPYMADLQELFARLKAQSSSDSGSHSQSSAPQQQQEQPSIWAQPQQTIYQQPSVSSPLFSPPINAPNPARASDVISPAPQEQQRTNNLLNLLKFNNAAGQGSSKSGPMASLHNIGEGGSAQKPGMPKTASSSNQQDFLLNLLRKPNAAKPVQPVAPEDTAVPSIEPDDASIDRLAQSFADATVKGPSPATAARAERSPTPARLFGSNASRETTPFDAPQPTKAGMFTYINPFDQLNASSPLNATPRPEAQAATKKMEILKHDRDVSTASNGDGAAPAAKTRKLGADTAPKSQSVSEALGDVGEKVNKQAEEALAQASEPVKSAAAVTGDGTAGNQPVSKNELAEDEIESSWESAEDSANDKKAKGQVKVYNLPMKPFVTINVNGEGHTPLPIRQDDFMVIAQLKKVFDQMDRSLVTASQNYIVYAQNATRKDNAGFRIIRQDTGDHKQVFRSSGERVFTVQLCSSAAPGSDLETVLGTGVNGTVFWSSLAKSRPELFAEDDVEAQGFMMPAVATPEENTSGSPVKTRAKCSSRTPELFAISRSKTIYIVAPDTVKEKEYCNSTTRVVNSEKYFAEHGLRINTGKAGKDFTFSEDDTVIASLDKSGVVKFWDIRELADRAKDVSQNKHAPIELRDPLWTLHAAASGSKADEKPSVSSVMLLDKERPHTKAVALRYMLVGFKQNHILQLWDLGLGKAVQELRLPHDKDSDGFCSINYHPKTGIIAIGHPTRNSVYFIHLSAPKYTLPVMDQTRYISLLARADTTILPKPESTAIMSGLRESSFAKVGLLRSLDMLKTPVENAAEKGSVDETLFELYVEHSKGVVGVPIKRADLGWDAHNKMVEPVDAVEAGVVTVTAFETPSAKEVAPVSETASVASAAVEPPSKKKEAKKQDAKPAAPAAPAWVVESMTRQGAPPPAPAANGAQRSEAGAGSERRSKQIPEAPTPSEPAINTQLMTPALYATAAQPIKSPKQERAAVPDTQTAKTAVAPTQTEQAPAAAPPAHTNAESNASLSKQFDSLYQRLDADKRIFEAAGAARQDAMLRLVSSTLTENVEQSLHRIIGASIEKDVIPALADTSSKILDRKLAELLPKHVDTGVQRELKAALPNALTAALRDQQVHRTISEATSNHLAQKVQQQVSNLLQQSLPNMAMQATQKMVADLETRTNQRLQEAETQREEANQKVDQLAMLVRSLSQTIQGMADSQTAFQEQILRLQKERGGADQARADHHRPASSRGDASAVAGSAVSEPPPKTAEEMEVEKITSLLVAGEYEQATIEWLQSPSQAALFDNLFVRVNPAYLQQVTPLVALSVSAALTASLDSNISQRLEWLDTVLRLIDVRDPEIADVAPKIMDVLGQRLQGAYMVVAEQRGDGVGMGVDEREGVLRKISALNRKVGEVRRATY</sequence>
<comment type="similarity">
    <text evidence="2">Belongs to the WD repeat EDC4 family.</text>
</comment>
<evidence type="ECO:0000313" key="9">
    <source>
        <dbReference type="EMBL" id="KAK5143796.1"/>
    </source>
</evidence>
<keyword evidence="10" id="KW-1185">Reference proteome</keyword>
<feature type="compositionally biased region" description="Acidic residues" evidence="7">
    <location>
        <begin position="532"/>
        <end position="546"/>
    </location>
</feature>
<comment type="subcellular location">
    <subcellularLocation>
        <location evidence="1">Cytoplasm</location>
        <location evidence="1">P-body</location>
    </subcellularLocation>
</comment>
<feature type="compositionally biased region" description="Low complexity" evidence="7">
    <location>
        <begin position="1421"/>
        <end position="1435"/>
    </location>
</feature>